<evidence type="ECO:0000313" key="3">
    <source>
        <dbReference type="Proteomes" id="UP000001353"/>
    </source>
</evidence>
<accession>F7ZH16</accession>
<dbReference type="AlphaFoldDB" id="F7ZH16"/>
<protein>
    <submittedName>
        <fullName evidence="2">Lysophospholipase L2-like protein</fullName>
    </submittedName>
</protein>
<gene>
    <name evidence="2" type="ordered locus">RLO149_c029010</name>
</gene>
<dbReference type="KEGG" id="rli:RLO149_c029010"/>
<keyword evidence="3" id="KW-1185">Reference proteome</keyword>
<dbReference type="InterPro" id="IPR022742">
    <property type="entry name" value="Hydrolase_4"/>
</dbReference>
<dbReference type="Gene3D" id="3.40.50.1820">
    <property type="entry name" value="alpha/beta hydrolase"/>
    <property type="match status" value="1"/>
</dbReference>
<reference evidence="2 3" key="1">
    <citation type="journal article" date="2011" name="BMC Genomics">
        <title>Comparative genome analysis and genome-guided physiological analysis of Roseobacter litoralis.</title>
        <authorList>
            <person name="Kalhoefer D."/>
            <person name="Thole S."/>
            <person name="Voget S."/>
            <person name="Lehmann R."/>
            <person name="Liesegang H."/>
            <person name="Wollher A."/>
            <person name="Daniel R."/>
            <person name="Simon M."/>
            <person name="Brinkhoff T."/>
        </authorList>
    </citation>
    <scope>NUCLEOTIDE SEQUENCE [LARGE SCALE GENOMIC DNA]</scope>
    <source>
        <strain evidence="3">ATCC 49566 / DSM 6996 / JCM 21268 / NBRC 15278 / OCh 149</strain>
    </source>
</reference>
<evidence type="ECO:0000313" key="2">
    <source>
        <dbReference type="EMBL" id="AEI94858.1"/>
    </source>
</evidence>
<dbReference type="Proteomes" id="UP000001353">
    <property type="component" value="Chromosome"/>
</dbReference>
<dbReference type="SUPFAM" id="SSF53474">
    <property type="entry name" value="alpha/beta-Hydrolases"/>
    <property type="match status" value="1"/>
</dbReference>
<dbReference type="STRING" id="391595.RLO149_c029010"/>
<organism evidence="2 3">
    <name type="scientific">Roseobacter litoralis (strain ATCC 49566 / DSM 6996 / JCM 21268 / NBRC 15278 / OCh 149)</name>
    <dbReference type="NCBI Taxonomy" id="391595"/>
    <lineage>
        <taxon>Bacteria</taxon>
        <taxon>Pseudomonadati</taxon>
        <taxon>Pseudomonadota</taxon>
        <taxon>Alphaproteobacteria</taxon>
        <taxon>Rhodobacterales</taxon>
        <taxon>Roseobacteraceae</taxon>
        <taxon>Roseobacter</taxon>
    </lineage>
</organism>
<dbReference type="InterPro" id="IPR029058">
    <property type="entry name" value="AB_hydrolase_fold"/>
</dbReference>
<dbReference type="InterPro" id="IPR051044">
    <property type="entry name" value="MAG_DAG_Lipase"/>
</dbReference>
<dbReference type="HOGENOM" id="CLU_026209_10_1_5"/>
<dbReference type="EMBL" id="CP002623">
    <property type="protein sequence ID" value="AEI94858.1"/>
    <property type="molecule type" value="Genomic_DNA"/>
</dbReference>
<dbReference type="OrthoDB" id="9788260at2"/>
<evidence type="ECO:0000259" key="1">
    <source>
        <dbReference type="Pfam" id="PF12146"/>
    </source>
</evidence>
<name>F7ZH16_ROSLO</name>
<proteinExistence type="predicted"/>
<dbReference type="eggNOG" id="COG2267">
    <property type="taxonomic scope" value="Bacteria"/>
</dbReference>
<sequence length="315" mass="34926">MTLHPAPYYGDIAHGPEDAAAYWVTTSDDVRIRVGHWPIHAAKGTVLIFPGRTEYIEKYGQIAKALGERGLASISVDWRGQGLADRLLDDPVIGHVDHFSDYQKDVAAMMRAARELELPRPFFLLAHSMGGAIGLRAAMEGLAVRAVVFSGPMWGIKIAPHLKPAAWVLSHTMPRIGQGHRLPPGTKMEHHVLTDGFEDNVLTRDPAQFEIMRQQLLTHPELTLGGPSYVWLREALLETRHLSSRAAPNVPCLTLMGSNERIVDISAIHTRMQSWKRGHLEIVPDAEHEVLMEGPQVTTGLFDQMVDLFLEEGGV</sequence>
<dbReference type="PANTHER" id="PTHR11614">
    <property type="entry name" value="PHOSPHOLIPASE-RELATED"/>
    <property type="match status" value="1"/>
</dbReference>
<dbReference type="RefSeq" id="WP_013962771.1">
    <property type="nucleotide sequence ID" value="NC_015730.1"/>
</dbReference>
<feature type="domain" description="Serine aminopeptidase S33" evidence="1">
    <location>
        <begin position="42"/>
        <end position="293"/>
    </location>
</feature>
<dbReference type="Pfam" id="PF12146">
    <property type="entry name" value="Hydrolase_4"/>
    <property type="match status" value="1"/>
</dbReference>